<keyword evidence="7 12" id="KW-0418">Kinase</keyword>
<evidence type="ECO:0000259" key="11">
    <source>
        <dbReference type="PROSITE" id="PS50109"/>
    </source>
</evidence>
<dbReference type="EC" id="2.7.13.3" evidence="3"/>
<keyword evidence="9" id="KW-0902">Two-component regulatory system</keyword>
<evidence type="ECO:0000313" key="12">
    <source>
        <dbReference type="EMBL" id="GIO69216.1"/>
    </source>
</evidence>
<comment type="catalytic activity">
    <reaction evidence="1">
        <text>ATP + protein L-histidine = ADP + protein N-phospho-L-histidine.</text>
        <dbReference type="EC" id="2.7.13.3"/>
    </reaction>
</comment>
<keyword evidence="8" id="KW-0067">ATP-binding</keyword>
<dbReference type="InterPro" id="IPR050351">
    <property type="entry name" value="BphY/WalK/GraS-like"/>
</dbReference>
<dbReference type="Gene3D" id="1.10.287.130">
    <property type="match status" value="1"/>
</dbReference>
<feature type="domain" description="Histidine kinase" evidence="11">
    <location>
        <begin position="364"/>
        <end position="582"/>
    </location>
</feature>
<evidence type="ECO:0000256" key="1">
    <source>
        <dbReference type="ARBA" id="ARBA00000085"/>
    </source>
</evidence>
<evidence type="ECO:0000256" key="10">
    <source>
        <dbReference type="SAM" id="Phobius"/>
    </source>
</evidence>
<dbReference type="SMART" id="SM00388">
    <property type="entry name" value="HisKA"/>
    <property type="match status" value="1"/>
</dbReference>
<dbReference type="SUPFAM" id="SSF55874">
    <property type="entry name" value="ATPase domain of HSP90 chaperone/DNA topoisomerase II/histidine kinase"/>
    <property type="match status" value="1"/>
</dbReference>
<evidence type="ECO:0000256" key="5">
    <source>
        <dbReference type="ARBA" id="ARBA00022679"/>
    </source>
</evidence>
<dbReference type="InterPro" id="IPR036890">
    <property type="entry name" value="HATPase_C_sf"/>
</dbReference>
<dbReference type="PRINTS" id="PR00344">
    <property type="entry name" value="BCTRLSENSOR"/>
</dbReference>
<organism evidence="12 13">
    <name type="scientific">Paenibacillus cookii</name>
    <dbReference type="NCBI Taxonomy" id="157839"/>
    <lineage>
        <taxon>Bacteria</taxon>
        <taxon>Bacillati</taxon>
        <taxon>Bacillota</taxon>
        <taxon>Bacilli</taxon>
        <taxon>Bacillales</taxon>
        <taxon>Paenibacillaceae</taxon>
        <taxon>Paenibacillus</taxon>
    </lineage>
</organism>
<keyword evidence="10" id="KW-0812">Transmembrane</keyword>
<sequence length="584" mass="66879">MKRIRTRLTLHFTYQVLLLWVMIILTLAVLLLTLISYLVNQDLKRTFSTSALDGITTETFIENDHVSMNKRWQGLLKERGYWLQVVNESGNVIYDVNAGEDLKTSYGAAELLHIQETRRLGPYRVETLLESEADGMHSVLYLMGSKDVGAQRLEQWFRQYGSSGRIRPEAESKIKAELTGDKDYLQVVSPSGQILQSVGQAEAKKSKYGALELVSMRVEPGKYPVDLSVYFDENTGYTWLLHQGKPEKEFVKQTFFHDVILVLVAIGAAVLVLTFGISIWHGYRYGQPLMLFASWFERMSQGRYSEALTEKERKKVFRKNGKIRMRYRLYKEVIAGFYDMATKLDASQRERKMLEQTREEWMTGISHDLRTPLSTIQGYGHLLESGQFAWNEAELKEMGRMIREKGDFMLELLQDFSLTFQLKNKAIQIPLQPIELNEFVRRSVLRYVNDATVDTATFSFEEWDGALAILANPKWFRRMLDNILTNAVKHNPEGTEITVRTGKDGGQAWITVEDNGKGMDEETKRNLFERYYRGTSTDQTTDGAGLGMSIAHAIVIAHKGQIQVESEPGRGTTVRMAFPFIESN</sequence>
<keyword evidence="5" id="KW-0808">Transferase</keyword>
<dbReference type="EMBL" id="BORW01000027">
    <property type="protein sequence ID" value="GIO69216.1"/>
    <property type="molecule type" value="Genomic_DNA"/>
</dbReference>
<keyword evidence="10" id="KW-0472">Membrane</keyword>
<proteinExistence type="predicted"/>
<dbReference type="PANTHER" id="PTHR45453">
    <property type="entry name" value="PHOSPHATE REGULON SENSOR PROTEIN PHOR"/>
    <property type="match status" value="1"/>
</dbReference>
<comment type="caution">
    <text evidence="12">The sequence shown here is derived from an EMBL/GenBank/DDBJ whole genome shotgun (WGS) entry which is preliminary data.</text>
</comment>
<accession>A0ABQ4M107</accession>
<evidence type="ECO:0000256" key="7">
    <source>
        <dbReference type="ARBA" id="ARBA00022777"/>
    </source>
</evidence>
<evidence type="ECO:0000256" key="2">
    <source>
        <dbReference type="ARBA" id="ARBA00004370"/>
    </source>
</evidence>
<keyword evidence="6" id="KW-0547">Nucleotide-binding</keyword>
<comment type="subcellular location">
    <subcellularLocation>
        <location evidence="2">Membrane</location>
    </subcellularLocation>
</comment>
<dbReference type="Pfam" id="PF00512">
    <property type="entry name" value="HisKA"/>
    <property type="match status" value="1"/>
</dbReference>
<evidence type="ECO:0000313" key="13">
    <source>
        <dbReference type="Proteomes" id="UP000680638"/>
    </source>
</evidence>
<evidence type="ECO:0000256" key="4">
    <source>
        <dbReference type="ARBA" id="ARBA00022553"/>
    </source>
</evidence>
<evidence type="ECO:0000256" key="3">
    <source>
        <dbReference type="ARBA" id="ARBA00012438"/>
    </source>
</evidence>
<feature type="transmembrane region" description="Helical" evidence="10">
    <location>
        <begin position="12"/>
        <end position="39"/>
    </location>
</feature>
<evidence type="ECO:0000256" key="6">
    <source>
        <dbReference type="ARBA" id="ARBA00022741"/>
    </source>
</evidence>
<dbReference type="PANTHER" id="PTHR45453:SF1">
    <property type="entry name" value="PHOSPHATE REGULON SENSOR PROTEIN PHOR"/>
    <property type="match status" value="1"/>
</dbReference>
<keyword evidence="13" id="KW-1185">Reference proteome</keyword>
<evidence type="ECO:0000256" key="8">
    <source>
        <dbReference type="ARBA" id="ARBA00022840"/>
    </source>
</evidence>
<keyword evidence="10" id="KW-1133">Transmembrane helix</keyword>
<dbReference type="CDD" id="cd00075">
    <property type="entry name" value="HATPase"/>
    <property type="match status" value="1"/>
</dbReference>
<dbReference type="GO" id="GO:0016301">
    <property type="term" value="F:kinase activity"/>
    <property type="evidence" value="ECO:0007669"/>
    <property type="project" value="UniProtKB-KW"/>
</dbReference>
<dbReference type="CDD" id="cd00082">
    <property type="entry name" value="HisKA"/>
    <property type="match status" value="1"/>
</dbReference>
<dbReference type="InterPro" id="IPR005467">
    <property type="entry name" value="His_kinase_dom"/>
</dbReference>
<name>A0ABQ4M107_9BACL</name>
<reference evidence="12 13" key="1">
    <citation type="submission" date="2021-03" db="EMBL/GenBank/DDBJ databases">
        <title>Antimicrobial resistance genes in bacteria isolated from Japanese honey, and their potential for conferring macrolide and lincosamide resistance in the American foulbrood pathogen Paenibacillus larvae.</title>
        <authorList>
            <person name="Okamoto M."/>
            <person name="Kumagai M."/>
            <person name="Kanamori H."/>
            <person name="Takamatsu D."/>
        </authorList>
    </citation>
    <scope>NUCLEOTIDE SEQUENCE [LARGE SCALE GENOMIC DNA]</scope>
    <source>
        <strain evidence="12 13">J21TS3</strain>
    </source>
</reference>
<dbReference type="Proteomes" id="UP000680638">
    <property type="component" value="Unassembled WGS sequence"/>
</dbReference>
<dbReference type="Gene3D" id="3.30.565.10">
    <property type="entry name" value="Histidine kinase-like ATPase, C-terminal domain"/>
    <property type="match status" value="1"/>
</dbReference>
<dbReference type="InterPro" id="IPR003594">
    <property type="entry name" value="HATPase_dom"/>
</dbReference>
<dbReference type="InterPro" id="IPR004358">
    <property type="entry name" value="Sig_transdc_His_kin-like_C"/>
</dbReference>
<evidence type="ECO:0000256" key="9">
    <source>
        <dbReference type="ARBA" id="ARBA00023012"/>
    </source>
</evidence>
<feature type="transmembrane region" description="Helical" evidence="10">
    <location>
        <begin position="259"/>
        <end position="280"/>
    </location>
</feature>
<gene>
    <name evidence="12" type="ORF">J21TS3_40370</name>
</gene>
<dbReference type="PROSITE" id="PS50109">
    <property type="entry name" value="HIS_KIN"/>
    <property type="match status" value="1"/>
</dbReference>
<protein>
    <recommendedName>
        <fullName evidence="3">histidine kinase</fullName>
        <ecNumber evidence="3">2.7.13.3</ecNumber>
    </recommendedName>
</protein>
<dbReference type="SMART" id="SM00387">
    <property type="entry name" value="HATPase_c"/>
    <property type="match status" value="1"/>
</dbReference>
<keyword evidence="4" id="KW-0597">Phosphoprotein</keyword>
<dbReference type="Pfam" id="PF02518">
    <property type="entry name" value="HATPase_c"/>
    <property type="match status" value="1"/>
</dbReference>
<dbReference type="SUPFAM" id="SSF47384">
    <property type="entry name" value="Homodimeric domain of signal transducing histidine kinase"/>
    <property type="match status" value="1"/>
</dbReference>
<dbReference type="InterPro" id="IPR003661">
    <property type="entry name" value="HisK_dim/P_dom"/>
</dbReference>
<dbReference type="InterPro" id="IPR036097">
    <property type="entry name" value="HisK_dim/P_sf"/>
</dbReference>
<dbReference type="RefSeq" id="WP_212951892.1">
    <property type="nucleotide sequence ID" value="NZ_BORW01000027.1"/>
</dbReference>